<dbReference type="OrthoDB" id="8183816at2759"/>
<dbReference type="Gene3D" id="2.60.40.60">
    <property type="entry name" value="Cadherins"/>
    <property type="match status" value="1"/>
</dbReference>
<feature type="chain" id="PRO_5035738331" description="Cadherin-like protein" evidence="1">
    <location>
        <begin position="19"/>
        <end position="406"/>
    </location>
</feature>
<evidence type="ECO:0008006" key="4">
    <source>
        <dbReference type="Google" id="ProtNLM"/>
    </source>
</evidence>
<comment type="caution">
    <text evidence="2">The sequence shown here is derived from an EMBL/GenBank/DDBJ whole genome shotgun (WGS) entry which is preliminary data.</text>
</comment>
<protein>
    <recommendedName>
        <fullName evidence="4">Cadherin-like protein</fullName>
    </recommendedName>
</protein>
<dbReference type="EMBL" id="CADEBD010000314">
    <property type="protein sequence ID" value="CAB3243497.1"/>
    <property type="molecule type" value="Genomic_DNA"/>
</dbReference>
<accession>A0A8S1AEG9</accession>
<feature type="signal peptide" evidence="1">
    <location>
        <begin position="1"/>
        <end position="18"/>
    </location>
</feature>
<proteinExistence type="predicted"/>
<evidence type="ECO:0000313" key="3">
    <source>
        <dbReference type="Proteomes" id="UP000494256"/>
    </source>
</evidence>
<evidence type="ECO:0000313" key="2">
    <source>
        <dbReference type="EMBL" id="CAB3243497.1"/>
    </source>
</evidence>
<name>A0A8S1AEG9_ARCPL</name>
<dbReference type="Proteomes" id="UP000494256">
    <property type="component" value="Unassembled WGS sequence"/>
</dbReference>
<gene>
    <name evidence="2" type="ORF">APLA_LOCUS10399</name>
</gene>
<reference evidence="2 3" key="1">
    <citation type="submission" date="2020-04" db="EMBL/GenBank/DDBJ databases">
        <authorList>
            <person name="Wallbank WR R."/>
            <person name="Pardo Diaz C."/>
            <person name="Kozak K."/>
            <person name="Martin S."/>
            <person name="Jiggins C."/>
            <person name="Moest M."/>
            <person name="Warren A I."/>
            <person name="Byers J.R.P. K."/>
            <person name="Montejo-Kovacevich G."/>
            <person name="Yen C E."/>
        </authorList>
    </citation>
    <scope>NUCLEOTIDE SEQUENCE [LARGE SCALE GENOMIC DNA]</scope>
</reference>
<dbReference type="AlphaFoldDB" id="A0A8S1AEG9"/>
<organism evidence="2 3">
    <name type="scientific">Arctia plantaginis</name>
    <name type="common">Wood tiger moth</name>
    <name type="synonym">Phalaena plantaginis</name>
    <dbReference type="NCBI Taxonomy" id="874455"/>
    <lineage>
        <taxon>Eukaryota</taxon>
        <taxon>Metazoa</taxon>
        <taxon>Ecdysozoa</taxon>
        <taxon>Arthropoda</taxon>
        <taxon>Hexapoda</taxon>
        <taxon>Insecta</taxon>
        <taxon>Pterygota</taxon>
        <taxon>Neoptera</taxon>
        <taxon>Endopterygota</taxon>
        <taxon>Lepidoptera</taxon>
        <taxon>Glossata</taxon>
        <taxon>Ditrysia</taxon>
        <taxon>Noctuoidea</taxon>
        <taxon>Erebidae</taxon>
        <taxon>Arctiinae</taxon>
        <taxon>Arctia</taxon>
    </lineage>
</organism>
<keyword evidence="1" id="KW-0732">Signal</keyword>
<sequence>MGILFFFILLISFGLSTSNQCSIGGASADFKNIFDTSRGVIFSRTTNNLQGIESYAFSQQLNYGPYFSLTLVDSHFTIETTDAFEYYEENETLLSVAITATFSCLNGPSEFFMLIITITDTNNNAPQFLPSDEFHYTVPTPFPAGLTITGCFDGITVRDIDLTTQRIDFEIEENPYFEIVYDEKSSTTKREFVGILRSTTFIRTLLEPITLKITATDVDLTGDPPLTAVATVTFKGETTFTLPEDPVFSHPFYFANYTMDHQVILLEPISLQSGFHKLVNFTLHGDFSDNFELVVTGDQVTIQNRIPLETYILRETQIILVIRADREETTGDRATIILQLPEGISLQFEQPNYRGTIKNNILQIAVLSLLQGYEGEVVNTEVLGEHSQFFTTRFWLKISKYENQVL</sequence>
<evidence type="ECO:0000256" key="1">
    <source>
        <dbReference type="SAM" id="SignalP"/>
    </source>
</evidence>